<keyword evidence="3" id="KW-1185">Reference proteome</keyword>
<dbReference type="GO" id="GO:0003677">
    <property type="term" value="F:DNA binding"/>
    <property type="evidence" value="ECO:0007669"/>
    <property type="project" value="InterPro"/>
</dbReference>
<reference evidence="3" key="1">
    <citation type="submission" date="2016-11" db="EMBL/GenBank/DDBJ databases">
        <authorList>
            <person name="Varghese N."/>
            <person name="Submissions S."/>
        </authorList>
    </citation>
    <scope>NUCLEOTIDE SEQUENCE [LARGE SCALE GENOMIC DNA]</scope>
    <source>
        <strain evidence="3">DSM 2635</strain>
    </source>
</reference>
<dbReference type="OrthoDB" id="9816277at2"/>
<dbReference type="RefSeq" id="WP_073123195.1">
    <property type="nucleotide sequence ID" value="NZ_BAABCH010000010.1"/>
</dbReference>
<dbReference type="SMART" id="SM00530">
    <property type="entry name" value="HTH_XRE"/>
    <property type="match status" value="1"/>
</dbReference>
<sequence length="377" mass="43667">MNKKVFIGRKLKEARMYRGKTIDVLAKETNINKKDIIAFEEEKYKPTLENEMKLSNALNFPKEFFKQADNTKITIENTHIRPECTIPKVEQISYREKLVMAHKLMSFIEGYIQFPETNLPDNLNKNDEIEDLATKVRRYWELGDGIIGNMLTLLEINGIVVSDFNVNKKGALSFSQKQTIQDSTRYFISLGNDKKSACIRNYDLAYELAYIVSAEANIQAKKFSKDEFACAFLLPKETFTKDLKLVNDLEDYIELKKKWIVPISAMILRAYQLGEISYKKYMHLMNEMDKKGWLKKEPLDDNIKATSPILLKKAVEMLLENNIMSKASLILNLEKWGLYIYPDDVEDLLGFKEGKLSEDKKTKGSNVTKVNFKSKKK</sequence>
<name>A0A1M5JG20_9FIRM</name>
<dbReference type="CDD" id="cd00093">
    <property type="entry name" value="HTH_XRE"/>
    <property type="match status" value="1"/>
</dbReference>
<protein>
    <submittedName>
        <fullName evidence="2">Zn-dependent peptidase ImmA, M78 family</fullName>
    </submittedName>
</protein>
<dbReference type="InterPro" id="IPR010982">
    <property type="entry name" value="Lambda_DNA-bd_dom_sf"/>
</dbReference>
<evidence type="ECO:0000259" key="1">
    <source>
        <dbReference type="PROSITE" id="PS50943"/>
    </source>
</evidence>
<evidence type="ECO:0000313" key="2">
    <source>
        <dbReference type="EMBL" id="SHG38993.1"/>
    </source>
</evidence>
<dbReference type="STRING" id="1121321.SAMN04488530_101107"/>
<dbReference type="AlphaFoldDB" id="A0A1M5JG20"/>
<dbReference type="Pfam" id="PF12844">
    <property type="entry name" value="HTH_19"/>
    <property type="match status" value="1"/>
</dbReference>
<dbReference type="PANTHER" id="PTHR43236">
    <property type="entry name" value="ANTITOXIN HIGA1"/>
    <property type="match status" value="1"/>
</dbReference>
<feature type="domain" description="HTH cro/C1-type" evidence="1">
    <location>
        <begin position="11"/>
        <end position="65"/>
    </location>
</feature>
<organism evidence="2 3">
    <name type="scientific">Asaccharospora irregularis DSM 2635</name>
    <dbReference type="NCBI Taxonomy" id="1121321"/>
    <lineage>
        <taxon>Bacteria</taxon>
        <taxon>Bacillati</taxon>
        <taxon>Bacillota</taxon>
        <taxon>Clostridia</taxon>
        <taxon>Peptostreptococcales</taxon>
        <taxon>Peptostreptococcaceae</taxon>
        <taxon>Asaccharospora</taxon>
    </lineage>
</organism>
<accession>A0A1M5JG20</accession>
<evidence type="ECO:0000313" key="3">
    <source>
        <dbReference type="Proteomes" id="UP000243255"/>
    </source>
</evidence>
<gene>
    <name evidence="2" type="ORF">SAMN04488530_101107</name>
</gene>
<dbReference type="PROSITE" id="PS50943">
    <property type="entry name" value="HTH_CROC1"/>
    <property type="match status" value="1"/>
</dbReference>
<dbReference type="EMBL" id="FQWX01000001">
    <property type="protein sequence ID" value="SHG38993.1"/>
    <property type="molecule type" value="Genomic_DNA"/>
</dbReference>
<proteinExistence type="predicted"/>
<dbReference type="Proteomes" id="UP000243255">
    <property type="component" value="Unassembled WGS sequence"/>
</dbReference>
<dbReference type="InterPro" id="IPR052345">
    <property type="entry name" value="Rad_response_metalloprotease"/>
</dbReference>
<dbReference type="SUPFAM" id="SSF47413">
    <property type="entry name" value="lambda repressor-like DNA-binding domains"/>
    <property type="match status" value="1"/>
</dbReference>
<dbReference type="InterPro" id="IPR001387">
    <property type="entry name" value="Cro/C1-type_HTH"/>
</dbReference>
<dbReference type="PANTHER" id="PTHR43236:SF1">
    <property type="entry name" value="BLL7220 PROTEIN"/>
    <property type="match status" value="1"/>
</dbReference>
<dbReference type="Gene3D" id="1.10.260.40">
    <property type="entry name" value="lambda repressor-like DNA-binding domains"/>
    <property type="match status" value="1"/>
</dbReference>